<name>W2JQ77_PHYNI</name>
<protein>
    <submittedName>
        <fullName evidence="1">Uncharacterized protein</fullName>
    </submittedName>
</protein>
<gene>
    <name evidence="1" type="ORF">L916_02426</name>
</gene>
<dbReference type="VEuPathDB" id="FungiDB:PPTG_22093"/>
<dbReference type="AlphaFoldDB" id="W2JQ77"/>
<dbReference type="VEuPathDB" id="FungiDB:PPTG_07388"/>
<dbReference type="Proteomes" id="UP000053864">
    <property type="component" value="Unassembled WGS sequence"/>
</dbReference>
<proteinExistence type="predicted"/>
<evidence type="ECO:0000313" key="2">
    <source>
        <dbReference type="Proteomes" id="UP000053864"/>
    </source>
</evidence>
<sequence length="137" mass="15239">MDQLQVGEDTESDADMIVIEDGDDIPIYTVSQLEDKATPVVDGWITSLTRVEMMTVSLTLHRVGFSNLADFADPATLQQQVDERDAEIKTLQKTIADKDAKFVTLQGITAKHFEQLQESVRLFNSTGDLALRHAQAM</sequence>
<evidence type="ECO:0000313" key="1">
    <source>
        <dbReference type="EMBL" id="ETL47892.1"/>
    </source>
</evidence>
<organism evidence="1 2">
    <name type="scientific">Phytophthora nicotianae</name>
    <name type="common">Potato buckeye rot agent</name>
    <name type="synonym">Phytophthora parasitica</name>
    <dbReference type="NCBI Taxonomy" id="4792"/>
    <lineage>
        <taxon>Eukaryota</taxon>
        <taxon>Sar</taxon>
        <taxon>Stramenopiles</taxon>
        <taxon>Oomycota</taxon>
        <taxon>Peronosporomycetes</taxon>
        <taxon>Peronosporales</taxon>
        <taxon>Peronosporaceae</taxon>
        <taxon>Phytophthora</taxon>
    </lineage>
</organism>
<reference evidence="1 2" key="1">
    <citation type="submission" date="2013-11" db="EMBL/GenBank/DDBJ databases">
        <title>The Genome Sequence of Phytophthora parasitica CJ05E6.</title>
        <authorList>
            <consortium name="The Broad Institute Genomics Platform"/>
            <person name="Russ C."/>
            <person name="Tyler B."/>
            <person name="Panabieres F."/>
            <person name="Shan W."/>
            <person name="Tripathy S."/>
            <person name="Grunwald N."/>
            <person name="Machado M."/>
            <person name="Johnson C.S."/>
            <person name="Arredondo F."/>
            <person name="Hong C."/>
            <person name="Coffey M."/>
            <person name="Young S.K."/>
            <person name="Zeng Q."/>
            <person name="Gargeya S."/>
            <person name="Fitzgerald M."/>
            <person name="Abouelleil A."/>
            <person name="Alvarado L."/>
            <person name="Chapman S.B."/>
            <person name="Gainer-Dewar J."/>
            <person name="Goldberg J."/>
            <person name="Griggs A."/>
            <person name="Gujja S."/>
            <person name="Hansen M."/>
            <person name="Howarth C."/>
            <person name="Imamovic A."/>
            <person name="Ireland A."/>
            <person name="Larimer J."/>
            <person name="McCowan C."/>
            <person name="Murphy C."/>
            <person name="Pearson M."/>
            <person name="Poon T.W."/>
            <person name="Priest M."/>
            <person name="Roberts A."/>
            <person name="Saif S."/>
            <person name="Shea T."/>
            <person name="Sykes S."/>
            <person name="Wortman J."/>
            <person name="Nusbaum C."/>
            <person name="Birren B."/>
        </authorList>
    </citation>
    <scope>NUCLEOTIDE SEQUENCE [LARGE SCALE GENOMIC DNA]</scope>
    <source>
        <strain evidence="1 2">CJ05E6</strain>
    </source>
</reference>
<dbReference type="EMBL" id="KI671064">
    <property type="protein sequence ID" value="ETL47892.1"/>
    <property type="molecule type" value="Genomic_DNA"/>
</dbReference>
<accession>W2JQ77</accession>